<name>K0SLU4_THAOC</name>
<dbReference type="AlphaFoldDB" id="K0SLU4"/>
<reference evidence="1 2" key="1">
    <citation type="journal article" date="2012" name="Genome Biol.">
        <title>Genome and low-iron response of an oceanic diatom adapted to chronic iron limitation.</title>
        <authorList>
            <person name="Lommer M."/>
            <person name="Specht M."/>
            <person name="Roy A.S."/>
            <person name="Kraemer L."/>
            <person name="Andreson R."/>
            <person name="Gutowska M.A."/>
            <person name="Wolf J."/>
            <person name="Bergner S.V."/>
            <person name="Schilhabel M.B."/>
            <person name="Klostermeier U.C."/>
            <person name="Beiko R.G."/>
            <person name="Rosenstiel P."/>
            <person name="Hippler M."/>
            <person name="Laroche J."/>
        </authorList>
    </citation>
    <scope>NUCLEOTIDE SEQUENCE [LARGE SCALE GENOMIC DNA]</scope>
    <source>
        <strain evidence="1 2">CCMP1005</strain>
    </source>
</reference>
<comment type="caution">
    <text evidence="1">The sequence shown here is derived from an EMBL/GenBank/DDBJ whole genome shotgun (WGS) entry which is preliminary data.</text>
</comment>
<dbReference type="EMBL" id="AGNL01013457">
    <property type="protein sequence ID" value="EJK67253.1"/>
    <property type="molecule type" value="Genomic_DNA"/>
</dbReference>
<dbReference type="Proteomes" id="UP000266841">
    <property type="component" value="Unassembled WGS sequence"/>
</dbReference>
<organism evidence="1 2">
    <name type="scientific">Thalassiosira oceanica</name>
    <name type="common">Marine diatom</name>
    <dbReference type="NCBI Taxonomy" id="159749"/>
    <lineage>
        <taxon>Eukaryota</taxon>
        <taxon>Sar</taxon>
        <taxon>Stramenopiles</taxon>
        <taxon>Ochrophyta</taxon>
        <taxon>Bacillariophyta</taxon>
        <taxon>Coscinodiscophyceae</taxon>
        <taxon>Thalassiosirophycidae</taxon>
        <taxon>Thalassiosirales</taxon>
        <taxon>Thalassiosiraceae</taxon>
        <taxon>Thalassiosira</taxon>
    </lineage>
</organism>
<evidence type="ECO:0000313" key="2">
    <source>
        <dbReference type="Proteomes" id="UP000266841"/>
    </source>
</evidence>
<protein>
    <submittedName>
        <fullName evidence="1">Uncharacterized protein</fullName>
    </submittedName>
</protein>
<sequence>GAFSETGTLWTMEPSNGSLVSAGAFFVLLKNDGLGKKTHSVLEAVSLPFTVLPICISNPKRAKCS</sequence>
<feature type="non-terminal residue" evidence="1">
    <location>
        <position position="1"/>
    </location>
</feature>
<keyword evidence="2" id="KW-1185">Reference proteome</keyword>
<evidence type="ECO:0000313" key="1">
    <source>
        <dbReference type="EMBL" id="EJK67253.1"/>
    </source>
</evidence>
<proteinExistence type="predicted"/>
<accession>K0SLU4</accession>
<gene>
    <name evidence="1" type="ORF">THAOC_11741</name>
</gene>